<dbReference type="KEGG" id="kmn:HW532_13335"/>
<gene>
    <name evidence="10" type="ORF">HW532_13335</name>
</gene>
<dbReference type="InterPro" id="IPR027417">
    <property type="entry name" value="P-loop_NTPase"/>
</dbReference>
<dbReference type="GO" id="GO:0005886">
    <property type="term" value="C:plasma membrane"/>
    <property type="evidence" value="ECO:0007669"/>
    <property type="project" value="UniProtKB-SubCell"/>
</dbReference>
<dbReference type="InterPro" id="IPR017871">
    <property type="entry name" value="ABC_transporter-like_CS"/>
</dbReference>
<protein>
    <submittedName>
        <fullName evidence="10">Amino acid ABC transporter ATP-binding protein</fullName>
    </submittedName>
</protein>
<dbReference type="PANTHER" id="PTHR43166">
    <property type="entry name" value="AMINO ACID IMPORT ATP-BINDING PROTEIN"/>
    <property type="match status" value="1"/>
</dbReference>
<keyword evidence="6 10" id="KW-0067">ATP-binding</keyword>
<evidence type="ECO:0000256" key="2">
    <source>
        <dbReference type="ARBA" id="ARBA00005417"/>
    </source>
</evidence>
<dbReference type="GO" id="GO:0015424">
    <property type="term" value="F:ABC-type amino acid transporter activity"/>
    <property type="evidence" value="ECO:0007669"/>
    <property type="project" value="InterPro"/>
</dbReference>
<dbReference type="SUPFAM" id="SSF52540">
    <property type="entry name" value="P-loop containing nucleoside triphosphate hydrolases"/>
    <property type="match status" value="1"/>
</dbReference>
<name>A0A7S8HCT4_9HYPH</name>
<dbReference type="GO" id="GO:0016887">
    <property type="term" value="F:ATP hydrolysis activity"/>
    <property type="evidence" value="ECO:0007669"/>
    <property type="project" value="InterPro"/>
</dbReference>
<evidence type="ECO:0000256" key="3">
    <source>
        <dbReference type="ARBA" id="ARBA00022448"/>
    </source>
</evidence>
<comment type="similarity">
    <text evidence="2">Belongs to the ABC transporter superfamily.</text>
</comment>
<dbReference type="RefSeq" id="WP_213160953.1">
    <property type="nucleotide sequence ID" value="NZ_CP058214.1"/>
</dbReference>
<dbReference type="PANTHER" id="PTHR43166:SF9">
    <property type="entry name" value="GLUTAMATE_ASPARTATE IMPORT ATP-BINDING PROTEIN GLTL"/>
    <property type="match status" value="1"/>
</dbReference>
<comment type="subcellular location">
    <subcellularLocation>
        <location evidence="1">Cell membrane</location>
        <topology evidence="1">Peripheral membrane protein</topology>
    </subcellularLocation>
</comment>
<sequence>MGTIAGPQRQGPRSVAQTPHLLDIQGVHKHFGTFEVLKGVDLAVAECELVFIIGPSGSGKSTLLRCCNRLEEPSDGRIFVNGDEITARGADLNALRRRIGMVFQAFNLYPHLTALGNVTLALRKVVGKSRAEADEIALQALDRVGLKDKAENYPSQLSGGQQQRVAIARALALEPRIMLFDEPTSALDPELVGDVLAVMKDMKDAGMTMLVVSHEMRFARQAADRVVFMDEGRIVEQGNPEEVFANPKSERARAFMSQVHH</sequence>
<accession>A0A7S8HCT4</accession>
<evidence type="ECO:0000313" key="10">
    <source>
        <dbReference type="EMBL" id="QPC43588.1"/>
    </source>
</evidence>
<dbReference type="EMBL" id="CP058214">
    <property type="protein sequence ID" value="QPC43588.1"/>
    <property type="molecule type" value="Genomic_DNA"/>
</dbReference>
<keyword evidence="5" id="KW-0547">Nucleotide-binding</keyword>
<reference evidence="10 11" key="1">
    <citation type="submission" date="2020-06" db="EMBL/GenBank/DDBJ databases">
        <title>Genome sequence of 2 isolates from Red Sea Mangroves.</title>
        <authorList>
            <person name="Sefrji F."/>
            <person name="Michoud G."/>
            <person name="Merlino G."/>
            <person name="Daffonchio D."/>
        </authorList>
    </citation>
    <scope>NUCLEOTIDE SEQUENCE [LARGE SCALE GENOMIC DNA]</scope>
    <source>
        <strain evidence="10 11">R1DC25</strain>
    </source>
</reference>
<dbReference type="PIRSF" id="PIRSF039085">
    <property type="entry name" value="ABC_ATPase_HisP"/>
    <property type="match status" value="1"/>
</dbReference>
<evidence type="ECO:0000259" key="9">
    <source>
        <dbReference type="PROSITE" id="PS50893"/>
    </source>
</evidence>
<keyword evidence="8" id="KW-0472">Membrane</keyword>
<evidence type="ECO:0000313" key="11">
    <source>
        <dbReference type="Proteomes" id="UP000593594"/>
    </source>
</evidence>
<evidence type="ECO:0000256" key="8">
    <source>
        <dbReference type="ARBA" id="ARBA00023136"/>
    </source>
</evidence>
<dbReference type="Gene3D" id="3.40.50.300">
    <property type="entry name" value="P-loop containing nucleotide triphosphate hydrolases"/>
    <property type="match status" value="1"/>
</dbReference>
<keyword evidence="11" id="KW-1185">Reference proteome</keyword>
<dbReference type="InterPro" id="IPR030679">
    <property type="entry name" value="ABC_ATPase_HisP-typ"/>
</dbReference>
<dbReference type="GO" id="GO:0005524">
    <property type="term" value="F:ATP binding"/>
    <property type="evidence" value="ECO:0007669"/>
    <property type="project" value="UniProtKB-KW"/>
</dbReference>
<organism evidence="10 11">
    <name type="scientific">Kaustia mangrovi</name>
    <dbReference type="NCBI Taxonomy" id="2593653"/>
    <lineage>
        <taxon>Bacteria</taxon>
        <taxon>Pseudomonadati</taxon>
        <taxon>Pseudomonadota</taxon>
        <taxon>Alphaproteobacteria</taxon>
        <taxon>Hyphomicrobiales</taxon>
        <taxon>Parvibaculaceae</taxon>
        <taxon>Kaustia</taxon>
    </lineage>
</organism>
<evidence type="ECO:0000256" key="1">
    <source>
        <dbReference type="ARBA" id="ARBA00004202"/>
    </source>
</evidence>
<dbReference type="InterPro" id="IPR003439">
    <property type="entry name" value="ABC_transporter-like_ATP-bd"/>
</dbReference>
<dbReference type="PROSITE" id="PS50893">
    <property type="entry name" value="ABC_TRANSPORTER_2"/>
    <property type="match status" value="1"/>
</dbReference>
<evidence type="ECO:0000256" key="5">
    <source>
        <dbReference type="ARBA" id="ARBA00022741"/>
    </source>
</evidence>
<feature type="domain" description="ABC transporter" evidence="9">
    <location>
        <begin position="22"/>
        <end position="256"/>
    </location>
</feature>
<evidence type="ECO:0000256" key="7">
    <source>
        <dbReference type="ARBA" id="ARBA00022970"/>
    </source>
</evidence>
<keyword evidence="3" id="KW-0813">Transport</keyword>
<dbReference type="Proteomes" id="UP000593594">
    <property type="component" value="Chromosome"/>
</dbReference>
<keyword evidence="7" id="KW-0029">Amino-acid transport</keyword>
<dbReference type="InterPro" id="IPR050086">
    <property type="entry name" value="MetN_ABC_transporter-like"/>
</dbReference>
<dbReference type="PROSITE" id="PS00211">
    <property type="entry name" value="ABC_TRANSPORTER_1"/>
    <property type="match status" value="1"/>
</dbReference>
<dbReference type="AlphaFoldDB" id="A0A7S8HCT4"/>
<dbReference type="FunFam" id="3.40.50.300:FF:000020">
    <property type="entry name" value="Amino acid ABC transporter ATP-binding component"/>
    <property type="match status" value="1"/>
</dbReference>
<dbReference type="SMART" id="SM00382">
    <property type="entry name" value="AAA"/>
    <property type="match status" value="1"/>
</dbReference>
<dbReference type="CDD" id="cd03262">
    <property type="entry name" value="ABC_HisP_GlnQ"/>
    <property type="match status" value="1"/>
</dbReference>
<dbReference type="InterPro" id="IPR003593">
    <property type="entry name" value="AAA+_ATPase"/>
</dbReference>
<dbReference type="Pfam" id="PF00005">
    <property type="entry name" value="ABC_tran"/>
    <property type="match status" value="1"/>
</dbReference>
<proteinExistence type="inferred from homology"/>
<evidence type="ECO:0000256" key="6">
    <source>
        <dbReference type="ARBA" id="ARBA00022840"/>
    </source>
</evidence>
<keyword evidence="4" id="KW-1003">Cell membrane</keyword>
<evidence type="ECO:0000256" key="4">
    <source>
        <dbReference type="ARBA" id="ARBA00022475"/>
    </source>
</evidence>